<evidence type="ECO:0000313" key="2">
    <source>
        <dbReference type="EMBL" id="KAK2612138.1"/>
    </source>
</evidence>
<dbReference type="InterPro" id="IPR010770">
    <property type="entry name" value="Ecd"/>
</dbReference>
<dbReference type="Proteomes" id="UP001251528">
    <property type="component" value="Unassembled WGS sequence"/>
</dbReference>
<feature type="compositionally biased region" description="Basic and acidic residues" evidence="1">
    <location>
        <begin position="517"/>
        <end position="540"/>
    </location>
</feature>
<feature type="region of interest" description="Disordered" evidence="1">
    <location>
        <begin position="471"/>
        <end position="493"/>
    </location>
</feature>
<keyword evidence="3" id="KW-1185">Reference proteome</keyword>
<dbReference type="PANTHER" id="PTHR13060">
    <property type="entry name" value="SGT1 PROTEIN HSGT1 SUPPRESSOR OF GCR2"/>
    <property type="match status" value="1"/>
</dbReference>
<dbReference type="EMBL" id="JASWJB010000020">
    <property type="protein sequence ID" value="KAK2612138.1"/>
    <property type="molecule type" value="Genomic_DNA"/>
</dbReference>
<protein>
    <recommendedName>
        <fullName evidence="4">SGT1-domain-containing protein</fullName>
    </recommendedName>
</protein>
<sequence>MDNDKPELGTGRQQPTENCVEYYLFIIGQQLDNRLHIQELEALRKAATQLCQSLTATYIWQRDEFHLELKIEQDYGDSVEDEWLIVYVLRELTRSFPRLWVRIADTDGEFLLIEAAKVLPSWISPGIDQNRVWVHDSKLHIIPPSPKDHHLQNENSRSITLRDAVEYIRTKPNALVQSPPVETEAFYRLQKYPHFIEYSSHYTLLTIPRKLAYILHTLPKSIAMAVEMFYLRDPIDMEPIVSASSSLMFPPEDLVTISIQFSKVLFAQLKSQRFEPPPRWQLLFSNLPQTCSSSINRASSSQLELGMKLTCGYEMLATNADKSKHRVVREVDILLQDLIEDGDDALPTNQEMESWPNHQRSDNENWMEIDFGNFERELGGQRSVVKEKPSGFGDAQVQADLRKIVTRFEAFLDDDKAGLDGANLDEMDDDDDADADESDEDCEPEDSTVNFDDEAFARIMNDFMGPRQTGTEIMESERLMKTNQTPLTGSEEPKDELDELQHLAGLLEAELKQHGALDLKPDEDSQRQGLDRMHSQDEARPPTSSLATEDADIGVNIDYNLARNILESFKSQGGMAGPASNLLGMMGFTLPRDEDE</sequence>
<evidence type="ECO:0000313" key="3">
    <source>
        <dbReference type="Proteomes" id="UP001251528"/>
    </source>
</evidence>
<feature type="region of interest" description="Disordered" evidence="1">
    <location>
        <begin position="517"/>
        <end position="549"/>
    </location>
</feature>
<organism evidence="2 3">
    <name type="scientific">Conoideocrella luteorostrata</name>
    <dbReference type="NCBI Taxonomy" id="1105319"/>
    <lineage>
        <taxon>Eukaryota</taxon>
        <taxon>Fungi</taxon>
        <taxon>Dikarya</taxon>
        <taxon>Ascomycota</taxon>
        <taxon>Pezizomycotina</taxon>
        <taxon>Sordariomycetes</taxon>
        <taxon>Hypocreomycetidae</taxon>
        <taxon>Hypocreales</taxon>
        <taxon>Clavicipitaceae</taxon>
        <taxon>Conoideocrella</taxon>
    </lineage>
</organism>
<dbReference type="Pfam" id="PF07093">
    <property type="entry name" value="SGT1"/>
    <property type="match status" value="1"/>
</dbReference>
<feature type="compositionally biased region" description="Acidic residues" evidence="1">
    <location>
        <begin position="423"/>
        <end position="448"/>
    </location>
</feature>
<accession>A0AAJ0CX63</accession>
<proteinExistence type="predicted"/>
<evidence type="ECO:0008006" key="4">
    <source>
        <dbReference type="Google" id="ProtNLM"/>
    </source>
</evidence>
<feature type="region of interest" description="Disordered" evidence="1">
    <location>
        <begin position="417"/>
        <end position="448"/>
    </location>
</feature>
<evidence type="ECO:0000256" key="1">
    <source>
        <dbReference type="SAM" id="MobiDB-lite"/>
    </source>
</evidence>
<dbReference type="GO" id="GO:0005634">
    <property type="term" value="C:nucleus"/>
    <property type="evidence" value="ECO:0007669"/>
    <property type="project" value="TreeGrafter"/>
</dbReference>
<name>A0AAJ0CX63_9HYPO</name>
<dbReference type="AlphaFoldDB" id="A0AAJ0CX63"/>
<gene>
    <name evidence="2" type="ORF">QQS21_001868</name>
</gene>
<comment type="caution">
    <text evidence="2">The sequence shown here is derived from an EMBL/GenBank/DDBJ whole genome shotgun (WGS) entry which is preliminary data.</text>
</comment>
<reference evidence="2" key="1">
    <citation type="submission" date="2023-06" db="EMBL/GenBank/DDBJ databases">
        <title>Conoideocrella luteorostrata (Hypocreales: Clavicipitaceae), a potential biocontrol fungus for elongate hemlock scale in United States Christmas tree production areas.</title>
        <authorList>
            <person name="Barrett H."/>
            <person name="Lovett B."/>
            <person name="Macias A.M."/>
            <person name="Stajich J.E."/>
            <person name="Kasson M.T."/>
        </authorList>
    </citation>
    <scope>NUCLEOTIDE SEQUENCE</scope>
    <source>
        <strain evidence="2">ARSEF 14590</strain>
    </source>
</reference>
<dbReference type="PANTHER" id="PTHR13060:SF0">
    <property type="entry name" value="PROTEIN ECDYSONELESS HOMOLOG"/>
    <property type="match status" value="1"/>
</dbReference>